<keyword evidence="3" id="KW-1185">Reference proteome</keyword>
<accession>A0A7X2TC60</accession>
<evidence type="ECO:0000256" key="1">
    <source>
        <dbReference type="SAM" id="MobiDB-lite"/>
    </source>
</evidence>
<name>A0A7X2TC60_9CLOT</name>
<reference evidence="2 3" key="1">
    <citation type="submission" date="2019-08" db="EMBL/GenBank/DDBJ databases">
        <title>In-depth cultivation of the pig gut microbiome towards novel bacterial diversity and tailored functional studies.</title>
        <authorList>
            <person name="Wylensek D."/>
            <person name="Hitch T.C.A."/>
            <person name="Clavel T."/>
        </authorList>
    </citation>
    <scope>NUCLEOTIDE SEQUENCE [LARGE SCALE GENOMIC DNA]</scope>
    <source>
        <strain evidence="2 3">WCA-389-WT-23D1</strain>
    </source>
</reference>
<dbReference type="EMBL" id="VUMD01000006">
    <property type="protein sequence ID" value="MSS36547.1"/>
    <property type="molecule type" value="Genomic_DNA"/>
</dbReference>
<feature type="compositionally biased region" description="Polar residues" evidence="1">
    <location>
        <begin position="107"/>
        <end position="118"/>
    </location>
</feature>
<evidence type="ECO:0000313" key="2">
    <source>
        <dbReference type="EMBL" id="MSS36547.1"/>
    </source>
</evidence>
<gene>
    <name evidence="2" type="ORF">FYJ39_08180</name>
</gene>
<protein>
    <submittedName>
        <fullName evidence="2">Uncharacterized protein</fullName>
    </submittedName>
</protein>
<organism evidence="2 3">
    <name type="scientific">Clostridium porci</name>
    <dbReference type="NCBI Taxonomy" id="2605778"/>
    <lineage>
        <taxon>Bacteria</taxon>
        <taxon>Bacillati</taxon>
        <taxon>Bacillota</taxon>
        <taxon>Clostridia</taxon>
        <taxon>Eubacteriales</taxon>
        <taxon>Clostridiaceae</taxon>
        <taxon>Clostridium</taxon>
    </lineage>
</organism>
<dbReference type="AlphaFoldDB" id="A0A7X2TC60"/>
<evidence type="ECO:0000313" key="3">
    <source>
        <dbReference type="Proteomes" id="UP000429958"/>
    </source>
</evidence>
<comment type="caution">
    <text evidence="2">The sequence shown here is derived from an EMBL/GenBank/DDBJ whole genome shotgun (WGS) entry which is preliminary data.</text>
</comment>
<sequence>MSVALYEQETTISFYRDSDIAHIYTSDTTVMTRLDKLVKNPNCPDWKLVEIQRSRDGEIVGKCYQTHKKLASSFRGAIVERNMTEEQREEMRLRASKMQQVRREKQNAVQLQNNDDET</sequence>
<dbReference type="Proteomes" id="UP000429958">
    <property type="component" value="Unassembled WGS sequence"/>
</dbReference>
<proteinExistence type="predicted"/>
<feature type="region of interest" description="Disordered" evidence="1">
    <location>
        <begin position="89"/>
        <end position="118"/>
    </location>
</feature>
<dbReference type="RefSeq" id="WP_154471991.1">
    <property type="nucleotide sequence ID" value="NZ_VUMD01000006.1"/>
</dbReference>